<evidence type="ECO:0000256" key="4">
    <source>
        <dbReference type="ARBA" id="ARBA00022989"/>
    </source>
</evidence>
<dbReference type="PANTHER" id="PTHR45711:SF9">
    <property type="entry name" value="ANION_PROTON EXCHANGE TRANSPORTER GEF1"/>
    <property type="match status" value="1"/>
</dbReference>
<gene>
    <name evidence="12" type="primary">GEF1_1</name>
    <name evidence="12" type="ORF">BGZ95_010539</name>
</gene>
<feature type="transmembrane region" description="Helical" evidence="9">
    <location>
        <begin position="750"/>
        <end position="770"/>
    </location>
</feature>
<feature type="region of interest" description="Disordered" evidence="10">
    <location>
        <begin position="1095"/>
        <end position="1257"/>
    </location>
</feature>
<feature type="transmembrane region" description="Helical" evidence="9">
    <location>
        <begin position="480"/>
        <end position="501"/>
    </location>
</feature>
<dbReference type="EMBL" id="JAAAIL010000710">
    <property type="protein sequence ID" value="KAG0273675.1"/>
    <property type="molecule type" value="Genomic_DNA"/>
</dbReference>
<accession>A0AAD4H6A6</accession>
<dbReference type="SUPFAM" id="SSF81340">
    <property type="entry name" value="Clc chloride channel"/>
    <property type="match status" value="1"/>
</dbReference>
<evidence type="ECO:0000259" key="11">
    <source>
        <dbReference type="PROSITE" id="PS51371"/>
    </source>
</evidence>
<sequence>MDAEKEHLHGEAETTTRDTAESSYTPGIPNEMSSMVSLLANSVNGMQGSLGNAYQSMANQVMQSMEMTQTMSKMMDMFLISSLNICSRIERDDSTDKPILTLITENKSQFPLPGISGTLRIGNDDNPERKFNLSTAALATIISKTYTTTKRGRPTEPQEAKHCIYQQAGSAEIEESQPSLDVLLPGMKCVEVFELSLERFDEWVILVEARFKSPGSGELLSKRHECCVYLMDLCSIKWLAADGKEAPTGSLGRNSRMMTGPLRQILKIPATEGVSVGMRFSLHPFKSDNVVQGRVSHISEDKLETTLSLWSEIDDSTVSIVLERIAIELGILGSFFQSFLDRFPAPLNPDLFNEPTGYEKALQEVKQYEDFTTIDWVQDAVRERYRQNSRTSEAGHSWTAYLWESYEAGQAWLVVSLVGVVIGINAAFIAICTEWLSDIKLGHCSYAWWLNQKFCCWGVESEDGYCDDWSEWSGFALIDYILYLVLATSFAASAAFLVKRYARYAAGSGISEIKCILAGFVMKGYLGGWTLVIKSLGLAMSVAANLSVGKEGPSIHIACCAGHVVSRLFPKYQRSRAKSREIISASAAAGVAVAFGAPIGGVLFSFEEMSNHFPAKTMWRSFFCALVATVTLQTMNPYRTGKLVMFQVSYDRDWHFFEMIFFVLLGIFGGLYGTLIIKYNLKVQHARKRYLADYGVIEAATLAFFTCTFAYWNIFMKIDMAESMSILFRECEGSEDYMGLCKPENTWKMVALLFFALIMRFATCTISYGAKVPAGIFVPSMAIGALFGRMVGLIVRAAQVAYPGFVLFSSCKPDVPCITPGTYAFLGAAAALGGVMRLTVCVVVIMFELTGALNYILPTMITLMVTKTVGDYFGRGGIADRYIRLNGYPFLDKEEHSFGIAVSQVMKKDVTILPASGTRLDRVERLLADTNYQGFPVVEDSTSRTLIGYIGRSELRYVIDKAKRARNVSPMAHCFFRPGSMESRQHMDQSGVGTMGGLDQGMRRSSMGGDFGAGASSTASMGGATRGENETNYVDFGPFIDQTPIAVHPKLPLETVMEFFKKMGPRVILIEHQGKLVGLITIKDLLKYITRTEALDEEEDEVEVPGGRVRRESDASARQWWSSPSQRRQSQQPYQQQGGSSGFHHSNRNGFSSSRAHAHASPPVASGGGYGQNGAGQYTPKTSVPRAGRSPSVGGMTMASSIGSFRDRIELTEVEGDDEHENVLFDHGGYLDGTGSDDEPEDQDEGEVQLPKHGGHK</sequence>
<feature type="transmembrane region" description="Helical" evidence="9">
    <location>
        <begin position="656"/>
        <end position="677"/>
    </location>
</feature>
<keyword evidence="6 9" id="KW-0472">Membrane</keyword>
<dbReference type="AlphaFoldDB" id="A0AAD4H6A6"/>
<dbReference type="GO" id="GO:0005794">
    <property type="term" value="C:Golgi apparatus"/>
    <property type="evidence" value="ECO:0007669"/>
    <property type="project" value="TreeGrafter"/>
</dbReference>
<feature type="transmembrane region" description="Helical" evidence="9">
    <location>
        <begin position="853"/>
        <end position="874"/>
    </location>
</feature>
<dbReference type="InterPro" id="IPR046342">
    <property type="entry name" value="CBS_dom_sf"/>
</dbReference>
<feature type="transmembrane region" description="Helical" evidence="9">
    <location>
        <begin position="823"/>
        <end position="847"/>
    </location>
</feature>
<evidence type="ECO:0000313" key="13">
    <source>
        <dbReference type="Proteomes" id="UP001194580"/>
    </source>
</evidence>
<evidence type="ECO:0000256" key="5">
    <source>
        <dbReference type="ARBA" id="ARBA00023065"/>
    </source>
</evidence>
<feature type="region of interest" description="Disordered" evidence="10">
    <location>
        <begin position="1"/>
        <end position="29"/>
    </location>
</feature>
<comment type="subcellular location">
    <subcellularLocation>
        <location evidence="1 9">Membrane</location>
        <topology evidence="1 9">Multi-pass membrane protein</topology>
    </subcellularLocation>
</comment>
<name>A0AAD4H6A6_9FUNG</name>
<keyword evidence="2 9" id="KW-0813">Transport</keyword>
<dbReference type="Gene3D" id="3.90.1280.20">
    <property type="match status" value="1"/>
</dbReference>
<dbReference type="InterPro" id="IPR000644">
    <property type="entry name" value="CBS_dom"/>
</dbReference>
<dbReference type="Pfam" id="PF00571">
    <property type="entry name" value="CBS"/>
    <property type="match status" value="2"/>
</dbReference>
<dbReference type="Gene3D" id="3.10.580.20">
    <property type="match status" value="1"/>
</dbReference>
<dbReference type="GO" id="GO:0005769">
    <property type="term" value="C:early endosome"/>
    <property type="evidence" value="ECO:0007669"/>
    <property type="project" value="TreeGrafter"/>
</dbReference>
<feature type="compositionally biased region" description="Acidic residues" evidence="10">
    <location>
        <begin position="1235"/>
        <end position="1247"/>
    </location>
</feature>
<keyword evidence="3 9" id="KW-0812">Transmembrane</keyword>
<organism evidence="12 13">
    <name type="scientific">Linnemannia exigua</name>
    <dbReference type="NCBI Taxonomy" id="604196"/>
    <lineage>
        <taxon>Eukaryota</taxon>
        <taxon>Fungi</taxon>
        <taxon>Fungi incertae sedis</taxon>
        <taxon>Mucoromycota</taxon>
        <taxon>Mortierellomycotina</taxon>
        <taxon>Mortierellomycetes</taxon>
        <taxon>Mortierellales</taxon>
        <taxon>Mortierellaceae</taxon>
        <taxon>Linnemannia</taxon>
    </lineage>
</organism>
<dbReference type="SUPFAM" id="SSF54631">
    <property type="entry name" value="CBS-domain pair"/>
    <property type="match status" value="1"/>
</dbReference>
<keyword evidence="7 9" id="KW-0868">Chloride</keyword>
<dbReference type="InterPro" id="IPR014743">
    <property type="entry name" value="Cl-channel_core"/>
</dbReference>
<keyword evidence="5 9" id="KW-0406">Ion transport</keyword>
<dbReference type="CDD" id="cd03684">
    <property type="entry name" value="ClC_3_like"/>
    <property type="match status" value="1"/>
</dbReference>
<feature type="compositionally biased region" description="Basic and acidic residues" evidence="10">
    <location>
        <begin position="1"/>
        <end position="20"/>
    </location>
</feature>
<feature type="transmembrane region" description="Helical" evidence="9">
    <location>
        <begin position="411"/>
        <end position="431"/>
    </location>
</feature>
<evidence type="ECO:0000256" key="6">
    <source>
        <dbReference type="ARBA" id="ARBA00023136"/>
    </source>
</evidence>
<evidence type="ECO:0000313" key="12">
    <source>
        <dbReference type="EMBL" id="KAG0273675.1"/>
    </source>
</evidence>
<feature type="transmembrane region" description="Helical" evidence="9">
    <location>
        <begin position="776"/>
        <end position="802"/>
    </location>
</feature>
<reference evidence="12" key="1">
    <citation type="journal article" date="2020" name="Fungal Divers.">
        <title>Resolving the Mortierellaceae phylogeny through synthesis of multi-gene phylogenetics and phylogenomics.</title>
        <authorList>
            <person name="Vandepol N."/>
            <person name="Liber J."/>
            <person name="Desiro A."/>
            <person name="Na H."/>
            <person name="Kennedy M."/>
            <person name="Barry K."/>
            <person name="Grigoriev I.V."/>
            <person name="Miller A.N."/>
            <person name="O'Donnell K."/>
            <person name="Stajich J.E."/>
            <person name="Bonito G."/>
        </authorList>
    </citation>
    <scope>NUCLEOTIDE SEQUENCE</scope>
    <source>
        <strain evidence="12">NRRL 28262</strain>
    </source>
</reference>
<feature type="transmembrane region" description="Helical" evidence="9">
    <location>
        <begin position="697"/>
        <end position="715"/>
    </location>
</feature>
<dbReference type="Gene3D" id="1.10.3080.10">
    <property type="entry name" value="Clc chloride channel"/>
    <property type="match status" value="1"/>
</dbReference>
<feature type="transmembrane region" description="Helical" evidence="9">
    <location>
        <begin position="582"/>
        <end position="606"/>
    </location>
</feature>
<dbReference type="GO" id="GO:0006879">
    <property type="term" value="P:intracellular iron ion homeostasis"/>
    <property type="evidence" value="ECO:0007669"/>
    <property type="project" value="TreeGrafter"/>
</dbReference>
<evidence type="ECO:0000256" key="8">
    <source>
        <dbReference type="PROSITE-ProRule" id="PRU00703"/>
    </source>
</evidence>
<dbReference type="PROSITE" id="PS51371">
    <property type="entry name" value="CBS"/>
    <property type="match status" value="2"/>
</dbReference>
<dbReference type="GO" id="GO:0005783">
    <property type="term" value="C:endoplasmic reticulum"/>
    <property type="evidence" value="ECO:0007669"/>
    <property type="project" value="TreeGrafter"/>
</dbReference>
<keyword evidence="4 9" id="KW-1133">Transmembrane helix</keyword>
<evidence type="ECO:0000256" key="10">
    <source>
        <dbReference type="SAM" id="MobiDB-lite"/>
    </source>
</evidence>
<dbReference type="SMART" id="SM00116">
    <property type="entry name" value="CBS"/>
    <property type="match status" value="2"/>
</dbReference>
<dbReference type="GO" id="GO:0000324">
    <property type="term" value="C:fungal-type vacuole"/>
    <property type="evidence" value="ECO:0007669"/>
    <property type="project" value="TreeGrafter"/>
</dbReference>
<dbReference type="PANTHER" id="PTHR45711">
    <property type="entry name" value="CHLORIDE CHANNEL PROTEIN"/>
    <property type="match status" value="1"/>
</dbReference>
<feature type="compositionally biased region" description="Low complexity" evidence="10">
    <location>
        <begin position="1152"/>
        <end position="1165"/>
    </location>
</feature>
<evidence type="ECO:0000256" key="9">
    <source>
        <dbReference type="RuleBase" id="RU361221"/>
    </source>
</evidence>
<dbReference type="FunFam" id="1.10.3080.10:FF:000011">
    <property type="entry name" value="Chloride channel protein"/>
    <property type="match status" value="1"/>
</dbReference>
<comment type="caution">
    <text evidence="12">The sequence shown here is derived from an EMBL/GenBank/DDBJ whole genome shotgun (WGS) entry which is preliminary data.</text>
</comment>
<dbReference type="GO" id="GO:0005886">
    <property type="term" value="C:plasma membrane"/>
    <property type="evidence" value="ECO:0007669"/>
    <property type="project" value="TreeGrafter"/>
</dbReference>
<evidence type="ECO:0000256" key="3">
    <source>
        <dbReference type="ARBA" id="ARBA00022692"/>
    </source>
</evidence>
<feature type="domain" description="CBS" evidence="11">
    <location>
        <begin position="906"/>
        <end position="966"/>
    </location>
</feature>
<dbReference type="Proteomes" id="UP001194580">
    <property type="component" value="Unassembled WGS sequence"/>
</dbReference>
<keyword evidence="8" id="KW-0129">CBS domain</keyword>
<dbReference type="CDD" id="cd04591">
    <property type="entry name" value="CBS_pair_voltage-gated_CLC_euk_bac"/>
    <property type="match status" value="1"/>
</dbReference>
<proteinExistence type="inferred from homology"/>
<dbReference type="Pfam" id="PF00654">
    <property type="entry name" value="Voltage_CLC"/>
    <property type="match status" value="1"/>
</dbReference>
<dbReference type="InterPro" id="IPR001807">
    <property type="entry name" value="ClC"/>
</dbReference>
<dbReference type="GO" id="GO:0006878">
    <property type="term" value="P:intracellular copper ion homeostasis"/>
    <property type="evidence" value="ECO:0007669"/>
    <property type="project" value="TreeGrafter"/>
</dbReference>
<evidence type="ECO:0000256" key="1">
    <source>
        <dbReference type="ARBA" id="ARBA00004141"/>
    </source>
</evidence>
<dbReference type="GO" id="GO:0005247">
    <property type="term" value="F:voltage-gated chloride channel activity"/>
    <property type="evidence" value="ECO:0007669"/>
    <property type="project" value="TreeGrafter"/>
</dbReference>
<keyword evidence="13" id="KW-1185">Reference proteome</keyword>
<comment type="caution">
    <text evidence="9">Lacks conserved residue(s) required for the propagation of feature annotation.</text>
</comment>
<dbReference type="PRINTS" id="PR00762">
    <property type="entry name" value="CLCHANNEL"/>
</dbReference>
<comment type="similarity">
    <text evidence="9">Belongs to the chloride channel (TC 2.A.49) family.</text>
</comment>
<feature type="domain" description="CBS" evidence="11">
    <location>
        <begin position="1040"/>
        <end position="1097"/>
    </location>
</feature>
<evidence type="ECO:0000256" key="2">
    <source>
        <dbReference type="ARBA" id="ARBA00022448"/>
    </source>
</evidence>
<feature type="compositionally biased region" description="Low complexity" evidence="10">
    <location>
        <begin position="1116"/>
        <end position="1138"/>
    </location>
</feature>
<protein>
    <recommendedName>
        <fullName evidence="9">Chloride channel protein</fullName>
    </recommendedName>
</protein>
<evidence type="ECO:0000256" key="7">
    <source>
        <dbReference type="ARBA" id="ARBA00023214"/>
    </source>
</evidence>